<feature type="region of interest" description="Disordered" evidence="1">
    <location>
        <begin position="67"/>
        <end position="100"/>
    </location>
</feature>
<organism evidence="2 3">
    <name type="scientific">Albula glossodonta</name>
    <name type="common">roundjaw bonefish</name>
    <dbReference type="NCBI Taxonomy" id="121402"/>
    <lineage>
        <taxon>Eukaryota</taxon>
        <taxon>Metazoa</taxon>
        <taxon>Chordata</taxon>
        <taxon>Craniata</taxon>
        <taxon>Vertebrata</taxon>
        <taxon>Euteleostomi</taxon>
        <taxon>Actinopterygii</taxon>
        <taxon>Neopterygii</taxon>
        <taxon>Teleostei</taxon>
        <taxon>Albuliformes</taxon>
        <taxon>Albulidae</taxon>
        <taxon>Albula</taxon>
    </lineage>
</organism>
<name>A0A8T2PRK3_9TELE</name>
<protein>
    <submittedName>
        <fullName evidence="2">Uncharacterized protein</fullName>
    </submittedName>
</protein>
<dbReference type="Proteomes" id="UP000824540">
    <property type="component" value="Unassembled WGS sequence"/>
</dbReference>
<dbReference type="AlphaFoldDB" id="A0A8T2PRK3"/>
<evidence type="ECO:0000313" key="2">
    <source>
        <dbReference type="EMBL" id="KAG9353921.1"/>
    </source>
</evidence>
<accession>A0A8T2PRK3</accession>
<feature type="compositionally biased region" description="Polar residues" evidence="1">
    <location>
        <begin position="81"/>
        <end position="91"/>
    </location>
</feature>
<reference evidence="2" key="1">
    <citation type="thesis" date="2021" institute="BYU ScholarsArchive" country="Provo, UT, USA">
        <title>Applications of and Algorithms for Genome Assembly and Genomic Analyses with an Emphasis on Marine Teleosts.</title>
        <authorList>
            <person name="Pickett B.D."/>
        </authorList>
    </citation>
    <scope>NUCLEOTIDE SEQUENCE</scope>
    <source>
        <strain evidence="2">HI-2016</strain>
    </source>
</reference>
<proteinExistence type="predicted"/>
<keyword evidence="3" id="KW-1185">Reference proteome</keyword>
<dbReference type="EMBL" id="JAFBMS010000003">
    <property type="protein sequence ID" value="KAG9353921.1"/>
    <property type="molecule type" value="Genomic_DNA"/>
</dbReference>
<gene>
    <name evidence="2" type="ORF">JZ751_012045</name>
</gene>
<comment type="caution">
    <text evidence="2">The sequence shown here is derived from an EMBL/GenBank/DDBJ whole genome shotgun (WGS) entry which is preliminary data.</text>
</comment>
<sequence>MPASGNIVARMTWWQQEVCVEIAGSDESRMLSSSREECSSDDILLYPSAHLSEASLAPLFPANRDITKSPITAPGPRRQNDSFYYSSSTVAPTALPGNFT</sequence>
<evidence type="ECO:0000313" key="3">
    <source>
        <dbReference type="Proteomes" id="UP000824540"/>
    </source>
</evidence>
<evidence type="ECO:0000256" key="1">
    <source>
        <dbReference type="SAM" id="MobiDB-lite"/>
    </source>
</evidence>